<organism evidence="1 2">
    <name type="scientific">Candidatus Ryanbacteria bacterium RIFCSPHIGHO2_01_FULL_48_27</name>
    <dbReference type="NCBI Taxonomy" id="1802115"/>
    <lineage>
        <taxon>Bacteria</taxon>
        <taxon>Candidatus Ryaniibacteriota</taxon>
    </lineage>
</organism>
<evidence type="ECO:0000313" key="1">
    <source>
        <dbReference type="EMBL" id="OGZ44800.1"/>
    </source>
</evidence>
<name>A0A1G2G4C4_9BACT</name>
<evidence type="ECO:0000313" key="2">
    <source>
        <dbReference type="Proteomes" id="UP000177785"/>
    </source>
</evidence>
<dbReference type="AlphaFoldDB" id="A0A1G2G4C4"/>
<comment type="caution">
    <text evidence="1">The sequence shown here is derived from an EMBL/GenBank/DDBJ whole genome shotgun (WGS) entry which is preliminary data.</text>
</comment>
<protein>
    <submittedName>
        <fullName evidence="1">Uncharacterized protein</fullName>
    </submittedName>
</protein>
<proteinExistence type="predicted"/>
<dbReference type="EMBL" id="MHNL01000013">
    <property type="protein sequence ID" value="OGZ44800.1"/>
    <property type="molecule type" value="Genomic_DNA"/>
</dbReference>
<dbReference type="Proteomes" id="UP000177785">
    <property type="component" value="Unassembled WGS sequence"/>
</dbReference>
<accession>A0A1G2G4C4</accession>
<reference evidence="1 2" key="1">
    <citation type="journal article" date="2016" name="Nat. Commun.">
        <title>Thousands of microbial genomes shed light on interconnected biogeochemical processes in an aquifer system.</title>
        <authorList>
            <person name="Anantharaman K."/>
            <person name="Brown C.T."/>
            <person name="Hug L.A."/>
            <person name="Sharon I."/>
            <person name="Castelle C.J."/>
            <person name="Probst A.J."/>
            <person name="Thomas B.C."/>
            <person name="Singh A."/>
            <person name="Wilkins M.J."/>
            <person name="Karaoz U."/>
            <person name="Brodie E.L."/>
            <person name="Williams K.H."/>
            <person name="Hubbard S.S."/>
            <person name="Banfield J.F."/>
        </authorList>
    </citation>
    <scope>NUCLEOTIDE SEQUENCE [LARGE SCALE GENOMIC DNA]</scope>
</reference>
<sequence>MRVKKHGLIKKEMKAVKDMAVDLLPRLTSLLNPSVWQSSENLMTALGSVMANFAGSRITNLLKEISNEKNYIDEHALNSEKSVQQFSDLIKFVAQENPDIETWEAAKKIFIHTLQKDAEEQKRASLYELLGICKELSGTEIRILAGAYAIYKEVERNEYKDQHNSIERWALEVSREIGLETQEEVMRYEDNLLKQRLISPGEMLRGDALRTWVPAGGSKSHRLTPLGRKLAESFTVRSE</sequence>
<gene>
    <name evidence="1" type="ORF">A2756_05010</name>
</gene>